<comment type="caution">
    <text evidence="7">The sequence shown here is derived from an EMBL/GenBank/DDBJ whole genome shotgun (WGS) entry which is preliminary data.</text>
</comment>
<evidence type="ECO:0000256" key="6">
    <source>
        <dbReference type="SAM" id="Phobius"/>
    </source>
</evidence>
<feature type="transmembrane region" description="Helical" evidence="6">
    <location>
        <begin position="386"/>
        <end position="408"/>
    </location>
</feature>
<feature type="transmembrane region" description="Helical" evidence="6">
    <location>
        <begin position="329"/>
        <end position="349"/>
    </location>
</feature>
<dbReference type="GO" id="GO:0005886">
    <property type="term" value="C:plasma membrane"/>
    <property type="evidence" value="ECO:0007669"/>
    <property type="project" value="UniProtKB-SubCell"/>
</dbReference>
<dbReference type="Proteomes" id="UP000057043">
    <property type="component" value="Unassembled WGS sequence"/>
</dbReference>
<proteinExistence type="predicted"/>
<dbReference type="PANTHER" id="PTHR30250">
    <property type="entry name" value="PST FAMILY PREDICTED COLANIC ACID TRANSPORTER"/>
    <property type="match status" value="1"/>
</dbReference>
<feature type="transmembrane region" description="Helical" evidence="6">
    <location>
        <begin position="443"/>
        <end position="464"/>
    </location>
</feature>
<keyword evidence="5 6" id="KW-0472">Membrane</keyword>
<evidence type="ECO:0000313" key="8">
    <source>
        <dbReference type="Proteomes" id="UP000057043"/>
    </source>
</evidence>
<dbReference type="AlphaFoldDB" id="A0A117LEU3"/>
<feature type="transmembrane region" description="Helical" evidence="6">
    <location>
        <begin position="83"/>
        <end position="102"/>
    </location>
</feature>
<dbReference type="CDD" id="cd13128">
    <property type="entry name" value="MATE_Wzx_like"/>
    <property type="match status" value="1"/>
</dbReference>
<feature type="transmembrane region" description="Helical" evidence="6">
    <location>
        <begin position="297"/>
        <end position="317"/>
    </location>
</feature>
<evidence type="ECO:0000256" key="4">
    <source>
        <dbReference type="ARBA" id="ARBA00022989"/>
    </source>
</evidence>
<organism evidence="7 8">
    <name type="scientific">Methanothrix harundinacea</name>
    <dbReference type="NCBI Taxonomy" id="301375"/>
    <lineage>
        <taxon>Archaea</taxon>
        <taxon>Methanobacteriati</taxon>
        <taxon>Methanobacteriota</taxon>
        <taxon>Stenosarchaea group</taxon>
        <taxon>Methanomicrobia</taxon>
        <taxon>Methanotrichales</taxon>
        <taxon>Methanotrichaceae</taxon>
        <taxon>Methanothrix</taxon>
    </lineage>
</organism>
<feature type="transmembrane region" description="Helical" evidence="6">
    <location>
        <begin position="43"/>
        <end position="71"/>
    </location>
</feature>
<accession>A0A117LEU3</accession>
<reference evidence="7 8" key="1">
    <citation type="journal article" date="2015" name="MBio">
        <title>Genome-Resolved Metagenomic Analysis Reveals Roles for Candidate Phyla and Other Microbial Community Members in Biogeochemical Transformations in Oil Reservoirs.</title>
        <authorList>
            <person name="Hu P."/>
            <person name="Tom L."/>
            <person name="Singh A."/>
            <person name="Thomas B.C."/>
            <person name="Baker B.J."/>
            <person name="Piceno Y.M."/>
            <person name="Andersen G.L."/>
            <person name="Banfield J.F."/>
        </authorList>
    </citation>
    <scope>NUCLEOTIDE SEQUENCE [LARGE SCALE GENOMIC DNA]</scope>
    <source>
        <strain evidence="7">57_489</strain>
    </source>
</reference>
<evidence type="ECO:0000256" key="3">
    <source>
        <dbReference type="ARBA" id="ARBA00022692"/>
    </source>
</evidence>
<feature type="transmembrane region" description="Helical" evidence="6">
    <location>
        <begin position="174"/>
        <end position="198"/>
    </location>
</feature>
<dbReference type="PATRIC" id="fig|301375.7.peg.1827"/>
<comment type="subcellular location">
    <subcellularLocation>
        <location evidence="1">Cell membrane</location>
        <topology evidence="1">Multi-pass membrane protein</topology>
    </subcellularLocation>
</comment>
<dbReference type="InterPro" id="IPR050833">
    <property type="entry name" value="Poly_Biosynth_Transport"/>
</dbReference>
<feature type="transmembrane region" description="Helical" evidence="6">
    <location>
        <begin position="149"/>
        <end position="168"/>
    </location>
</feature>
<feature type="transmembrane region" description="Helical" evidence="6">
    <location>
        <begin position="122"/>
        <end position="140"/>
    </location>
</feature>
<name>A0A117LEU3_9EURY</name>
<keyword evidence="4 6" id="KW-1133">Transmembrane helix</keyword>
<feature type="transmembrane region" description="Helical" evidence="6">
    <location>
        <begin position="258"/>
        <end position="276"/>
    </location>
</feature>
<dbReference type="PANTHER" id="PTHR30250:SF11">
    <property type="entry name" value="O-ANTIGEN TRANSPORTER-RELATED"/>
    <property type="match status" value="1"/>
</dbReference>
<feature type="transmembrane region" description="Helical" evidence="6">
    <location>
        <begin position="420"/>
        <end position="437"/>
    </location>
</feature>
<evidence type="ECO:0000313" key="7">
    <source>
        <dbReference type="EMBL" id="KUK43270.1"/>
    </source>
</evidence>
<gene>
    <name evidence="7" type="ORF">XD72_2356</name>
</gene>
<keyword evidence="2" id="KW-1003">Cell membrane</keyword>
<feature type="transmembrane region" description="Helical" evidence="6">
    <location>
        <begin position="12"/>
        <end position="31"/>
    </location>
</feature>
<keyword evidence="3 6" id="KW-0812">Transmembrane</keyword>
<sequence length="479" mass="53036">MSDYRLFAQRIGLIGITNILVNLSGIILLPILTKTLSIEEYGIWAQIIVTIGLIPSVILLGLPYAMVRFLAGAKRREEIQEGYYSIYAIVLCASLVVSLVLFSSSRVIAEILFDDNQTIVRILSIILFIECLNSIQFNFFRTFQQMKKYASFVFIQACLNVILVAYFVLSSYGIIGAAIGILITRSLVFLIMSSFIVAEISVKIPRFTNMKDYLAFGLPTVPGSLSSWVVNSSDRYVIGILLGTAFVGYYSPGYTLGNILQMFAAPLGLILPAILSKLYDDCKIEDARMVLKFSLKYFLLLAIPASFGLSFLSKPLLMILSTSEIASEGYLITPFMAVGAVFFGVSVIVNQIIVLVKKTKIMGYIYILAAILNFGLNLALIPYQGIIGAAIASLVAYLFIFVVGMYYSFKYLRFEIDIRFIMKSIFASIAMSLVILTRGPEGVSNVLITICVCSVVYSAILLLLKGVTREELAFFKNLF</sequence>
<dbReference type="Pfam" id="PF13440">
    <property type="entry name" value="Polysacc_synt_3"/>
    <property type="match status" value="1"/>
</dbReference>
<evidence type="ECO:0000256" key="1">
    <source>
        <dbReference type="ARBA" id="ARBA00004651"/>
    </source>
</evidence>
<dbReference type="EMBL" id="LGFT01000095">
    <property type="protein sequence ID" value="KUK43270.1"/>
    <property type="molecule type" value="Genomic_DNA"/>
</dbReference>
<evidence type="ECO:0000256" key="2">
    <source>
        <dbReference type="ARBA" id="ARBA00022475"/>
    </source>
</evidence>
<feature type="transmembrane region" description="Helical" evidence="6">
    <location>
        <begin position="361"/>
        <end position="380"/>
    </location>
</feature>
<evidence type="ECO:0000256" key="5">
    <source>
        <dbReference type="ARBA" id="ARBA00023136"/>
    </source>
</evidence>
<protein>
    <submittedName>
        <fullName evidence="7">Polysaccharide biosynthesis protein</fullName>
    </submittedName>
</protein>